<organism evidence="1 2">
    <name type="scientific">Eruca vesicaria subsp. sativa</name>
    <name type="common">Garden rocket</name>
    <name type="synonym">Eruca sativa</name>
    <dbReference type="NCBI Taxonomy" id="29727"/>
    <lineage>
        <taxon>Eukaryota</taxon>
        <taxon>Viridiplantae</taxon>
        <taxon>Streptophyta</taxon>
        <taxon>Embryophyta</taxon>
        <taxon>Tracheophyta</taxon>
        <taxon>Spermatophyta</taxon>
        <taxon>Magnoliopsida</taxon>
        <taxon>eudicotyledons</taxon>
        <taxon>Gunneridae</taxon>
        <taxon>Pentapetalae</taxon>
        <taxon>rosids</taxon>
        <taxon>malvids</taxon>
        <taxon>Brassicales</taxon>
        <taxon>Brassicaceae</taxon>
        <taxon>Brassiceae</taxon>
        <taxon>Eruca</taxon>
    </lineage>
</organism>
<evidence type="ECO:0000313" key="2">
    <source>
        <dbReference type="Proteomes" id="UP001642260"/>
    </source>
</evidence>
<keyword evidence="2" id="KW-1185">Reference proteome</keyword>
<accession>A0ABC8JUA6</accession>
<protein>
    <submittedName>
        <fullName evidence="1">Uncharacterized protein</fullName>
    </submittedName>
</protein>
<proteinExistence type="predicted"/>
<evidence type="ECO:0000313" key="1">
    <source>
        <dbReference type="EMBL" id="CAH8336028.1"/>
    </source>
</evidence>
<gene>
    <name evidence="1" type="ORF">ERUC_LOCUS13709</name>
</gene>
<reference evidence="1 2" key="1">
    <citation type="submission" date="2022-03" db="EMBL/GenBank/DDBJ databases">
        <authorList>
            <person name="Macdonald S."/>
            <person name="Ahmed S."/>
            <person name="Newling K."/>
        </authorList>
    </citation>
    <scope>NUCLEOTIDE SEQUENCE [LARGE SCALE GENOMIC DNA]</scope>
</reference>
<name>A0ABC8JUA6_ERUVS</name>
<comment type="caution">
    <text evidence="1">The sequence shown here is derived from an EMBL/GenBank/DDBJ whole genome shotgun (WGS) entry which is preliminary data.</text>
</comment>
<dbReference type="Proteomes" id="UP001642260">
    <property type="component" value="Unassembled WGS sequence"/>
</dbReference>
<sequence>MPSGQSFSPMPMHILFHDGGFPQMPRGHQANLIYGHPAMSPFINNPVAYTPWPNFAPMNYVQSLNRPDFRLLITTVVVFFHLIYLSHKS</sequence>
<dbReference type="AlphaFoldDB" id="A0ABC8JUA6"/>
<dbReference type="EMBL" id="CAKOAT010129043">
    <property type="protein sequence ID" value="CAH8336028.1"/>
    <property type="molecule type" value="Genomic_DNA"/>
</dbReference>